<dbReference type="InterPro" id="IPR001647">
    <property type="entry name" value="HTH_TetR"/>
</dbReference>
<dbReference type="GO" id="GO:0003700">
    <property type="term" value="F:DNA-binding transcription factor activity"/>
    <property type="evidence" value="ECO:0007669"/>
    <property type="project" value="TreeGrafter"/>
</dbReference>
<dbReference type="RefSeq" id="WP_196152753.1">
    <property type="nucleotide sequence ID" value="NZ_JADMLG010000015.1"/>
</dbReference>
<dbReference type="PRINTS" id="PR00455">
    <property type="entry name" value="HTHTETR"/>
</dbReference>
<organism evidence="6 7">
    <name type="scientific">Nocardia bovistercoris</name>
    <dbReference type="NCBI Taxonomy" id="2785916"/>
    <lineage>
        <taxon>Bacteria</taxon>
        <taxon>Bacillati</taxon>
        <taxon>Actinomycetota</taxon>
        <taxon>Actinomycetes</taxon>
        <taxon>Mycobacteriales</taxon>
        <taxon>Nocardiaceae</taxon>
        <taxon>Nocardia</taxon>
    </lineage>
</organism>
<evidence type="ECO:0000259" key="5">
    <source>
        <dbReference type="PROSITE" id="PS50977"/>
    </source>
</evidence>
<dbReference type="InterPro" id="IPR009057">
    <property type="entry name" value="Homeodomain-like_sf"/>
</dbReference>
<dbReference type="Gene3D" id="1.10.357.10">
    <property type="entry name" value="Tetracycline Repressor, domain 2"/>
    <property type="match status" value="1"/>
</dbReference>
<dbReference type="InterPro" id="IPR050109">
    <property type="entry name" value="HTH-type_TetR-like_transc_reg"/>
</dbReference>
<gene>
    <name evidence="6" type="ORF">IT779_29665</name>
</gene>
<dbReference type="PANTHER" id="PTHR30055">
    <property type="entry name" value="HTH-TYPE TRANSCRIPTIONAL REGULATOR RUTR"/>
    <property type="match status" value="1"/>
</dbReference>
<keyword evidence="2 4" id="KW-0238">DNA-binding</keyword>
<dbReference type="PANTHER" id="PTHR30055:SF234">
    <property type="entry name" value="HTH-TYPE TRANSCRIPTIONAL REGULATOR BETI"/>
    <property type="match status" value="1"/>
</dbReference>
<dbReference type="GO" id="GO:0000976">
    <property type="term" value="F:transcription cis-regulatory region binding"/>
    <property type="evidence" value="ECO:0007669"/>
    <property type="project" value="TreeGrafter"/>
</dbReference>
<keyword evidence="1" id="KW-0805">Transcription regulation</keyword>
<dbReference type="PROSITE" id="PS50977">
    <property type="entry name" value="HTH_TETR_2"/>
    <property type="match status" value="1"/>
</dbReference>
<accession>A0A931IH27</accession>
<evidence type="ECO:0000313" key="7">
    <source>
        <dbReference type="Proteomes" id="UP000655751"/>
    </source>
</evidence>
<dbReference type="AlphaFoldDB" id="A0A931IH27"/>
<dbReference type="SUPFAM" id="SSF46689">
    <property type="entry name" value="Homeodomain-like"/>
    <property type="match status" value="1"/>
</dbReference>
<sequence>MTSPPRTRMTATERSAEVLAAAVTAFAETGYEGTKTDEIARRSGVSQPYVIRLFGTKQQLFVAAVHAVCDRIEELFRLAGAGITPDTDIDEALRLLAGAYQAFLVERELPLVLMHGFAACGDPAVGDPVRDRFGRIYHTICELSGAPRTRARRFVANGMLLTVMSAMQVVGPDAIPVPWAQEIIDDMNESDCD</sequence>
<evidence type="ECO:0000256" key="1">
    <source>
        <dbReference type="ARBA" id="ARBA00023015"/>
    </source>
</evidence>
<dbReference type="Pfam" id="PF00440">
    <property type="entry name" value="TetR_N"/>
    <property type="match status" value="1"/>
</dbReference>
<dbReference type="EMBL" id="JADMLG010000015">
    <property type="protein sequence ID" value="MBH0780448.1"/>
    <property type="molecule type" value="Genomic_DNA"/>
</dbReference>
<protein>
    <submittedName>
        <fullName evidence="6">TetR/AcrR family transcriptional regulator</fullName>
    </submittedName>
</protein>
<evidence type="ECO:0000256" key="2">
    <source>
        <dbReference type="ARBA" id="ARBA00023125"/>
    </source>
</evidence>
<comment type="caution">
    <text evidence="6">The sequence shown here is derived from an EMBL/GenBank/DDBJ whole genome shotgun (WGS) entry which is preliminary data.</text>
</comment>
<reference evidence="6" key="1">
    <citation type="submission" date="2020-11" db="EMBL/GenBank/DDBJ databases">
        <title>Nocardia NEAU-351.nov., a novel actinomycete isolated from the cow dung.</title>
        <authorList>
            <person name="Zhang X."/>
        </authorList>
    </citation>
    <scope>NUCLEOTIDE SEQUENCE</scope>
    <source>
        <strain evidence="6">NEAU-351</strain>
    </source>
</reference>
<name>A0A931IH27_9NOCA</name>
<evidence type="ECO:0000256" key="4">
    <source>
        <dbReference type="PROSITE-ProRule" id="PRU00335"/>
    </source>
</evidence>
<proteinExistence type="predicted"/>
<feature type="DNA-binding region" description="H-T-H motif" evidence="4">
    <location>
        <begin position="35"/>
        <end position="54"/>
    </location>
</feature>
<keyword evidence="7" id="KW-1185">Reference proteome</keyword>
<dbReference type="Proteomes" id="UP000655751">
    <property type="component" value="Unassembled WGS sequence"/>
</dbReference>
<keyword evidence="3" id="KW-0804">Transcription</keyword>
<evidence type="ECO:0000256" key="3">
    <source>
        <dbReference type="ARBA" id="ARBA00023163"/>
    </source>
</evidence>
<evidence type="ECO:0000313" key="6">
    <source>
        <dbReference type="EMBL" id="MBH0780448.1"/>
    </source>
</evidence>
<feature type="domain" description="HTH tetR-type" evidence="5">
    <location>
        <begin position="12"/>
        <end position="72"/>
    </location>
</feature>